<comment type="subcellular location">
    <subcellularLocation>
        <location evidence="1">Cell outer membrane</location>
        <topology evidence="1">Peripheral membrane protein</topology>
    </subcellularLocation>
</comment>
<comment type="caution">
    <text evidence="5">The sequence shown here is derived from an EMBL/GenBank/DDBJ whole genome shotgun (WGS) entry which is preliminary data.</text>
</comment>
<protein>
    <submittedName>
        <fullName evidence="5">Transglycosylase SLT domain-containing protein</fullName>
    </submittedName>
</protein>
<keyword evidence="2" id="KW-0732">Signal</keyword>
<dbReference type="AlphaFoldDB" id="A0A8J7U5A0"/>
<dbReference type="RefSeq" id="WP_207862296.1">
    <property type="nucleotide sequence ID" value="NZ_JAFREP010000034.1"/>
</dbReference>
<dbReference type="InterPro" id="IPR023346">
    <property type="entry name" value="Lysozyme-like_dom_sf"/>
</dbReference>
<dbReference type="Pfam" id="PF01464">
    <property type="entry name" value="SLT"/>
    <property type="match status" value="1"/>
</dbReference>
<name>A0A8J7U5A0_9BACT</name>
<dbReference type="SUPFAM" id="SSF53850">
    <property type="entry name" value="Periplasmic binding protein-like II"/>
    <property type="match status" value="1"/>
</dbReference>
<reference evidence="5" key="1">
    <citation type="submission" date="2021-03" db="EMBL/GenBank/DDBJ databases">
        <authorList>
            <person name="Wang G."/>
        </authorList>
    </citation>
    <scope>NUCLEOTIDE SEQUENCE</scope>
    <source>
        <strain evidence="5">KCTC 12899</strain>
    </source>
</reference>
<gene>
    <name evidence="5" type="ORF">J3U88_27875</name>
</gene>
<dbReference type="SUPFAM" id="SSF53955">
    <property type="entry name" value="Lysozyme-like"/>
    <property type="match status" value="1"/>
</dbReference>
<dbReference type="PANTHER" id="PTHR35936">
    <property type="entry name" value="MEMBRANE-BOUND LYTIC MUREIN TRANSGLYCOSYLASE F"/>
    <property type="match status" value="1"/>
</dbReference>
<evidence type="ECO:0000313" key="6">
    <source>
        <dbReference type="Proteomes" id="UP000664417"/>
    </source>
</evidence>
<dbReference type="PROSITE" id="PS51257">
    <property type="entry name" value="PROKAR_LIPOPROTEIN"/>
    <property type="match status" value="1"/>
</dbReference>
<keyword evidence="3" id="KW-0998">Cell outer membrane</keyword>
<dbReference type="CDD" id="cd13403">
    <property type="entry name" value="MLTF-like"/>
    <property type="match status" value="1"/>
</dbReference>
<dbReference type="GO" id="GO:0009253">
    <property type="term" value="P:peptidoglycan catabolic process"/>
    <property type="evidence" value="ECO:0007669"/>
    <property type="project" value="TreeGrafter"/>
</dbReference>
<evidence type="ECO:0000256" key="1">
    <source>
        <dbReference type="ARBA" id="ARBA00004339"/>
    </source>
</evidence>
<dbReference type="GO" id="GO:0009279">
    <property type="term" value="C:cell outer membrane"/>
    <property type="evidence" value="ECO:0007669"/>
    <property type="project" value="UniProtKB-SubCell"/>
</dbReference>
<keyword evidence="3" id="KW-0472">Membrane</keyword>
<dbReference type="InterPro" id="IPR008258">
    <property type="entry name" value="Transglycosylase_SLT_dom_1"/>
</dbReference>
<keyword evidence="6" id="KW-1185">Reference proteome</keyword>
<dbReference type="EMBL" id="JAFREP010000034">
    <property type="protein sequence ID" value="MBO1322323.1"/>
    <property type="molecule type" value="Genomic_DNA"/>
</dbReference>
<dbReference type="Gene3D" id="3.40.190.10">
    <property type="entry name" value="Periplasmic binding protein-like II"/>
    <property type="match status" value="2"/>
</dbReference>
<evidence type="ECO:0000259" key="4">
    <source>
        <dbReference type="SMART" id="SM00062"/>
    </source>
</evidence>
<feature type="domain" description="Solute-binding protein family 3/N-terminal" evidence="4">
    <location>
        <begin position="52"/>
        <end position="292"/>
    </location>
</feature>
<dbReference type="Proteomes" id="UP000664417">
    <property type="component" value="Unassembled WGS sequence"/>
</dbReference>
<evidence type="ECO:0000256" key="3">
    <source>
        <dbReference type="ARBA" id="ARBA00023237"/>
    </source>
</evidence>
<dbReference type="GO" id="GO:0008933">
    <property type="term" value="F:peptidoglycan lytic transglycosylase activity"/>
    <property type="evidence" value="ECO:0007669"/>
    <property type="project" value="TreeGrafter"/>
</dbReference>
<dbReference type="Gene3D" id="1.10.530.10">
    <property type="match status" value="1"/>
</dbReference>
<evidence type="ECO:0000313" key="5">
    <source>
        <dbReference type="EMBL" id="MBO1322323.1"/>
    </source>
</evidence>
<dbReference type="SMART" id="SM00062">
    <property type="entry name" value="PBPb"/>
    <property type="match status" value="1"/>
</dbReference>
<dbReference type="Pfam" id="PF00497">
    <property type="entry name" value="SBP_bac_3"/>
    <property type="match status" value="1"/>
</dbReference>
<dbReference type="PANTHER" id="PTHR35936:SF32">
    <property type="entry name" value="MEMBRANE-BOUND LYTIC MUREIN TRANSGLYCOSYLASE F"/>
    <property type="match status" value="1"/>
</dbReference>
<evidence type="ECO:0000256" key="2">
    <source>
        <dbReference type="ARBA" id="ARBA00022729"/>
    </source>
</evidence>
<dbReference type="CDD" id="cd01009">
    <property type="entry name" value="PBP2_YfhD_N"/>
    <property type="match status" value="1"/>
</dbReference>
<accession>A0A8J7U5A0</accession>
<organism evidence="5 6">
    <name type="scientific">Acanthopleuribacter pedis</name>
    <dbReference type="NCBI Taxonomy" id="442870"/>
    <lineage>
        <taxon>Bacteria</taxon>
        <taxon>Pseudomonadati</taxon>
        <taxon>Acidobacteriota</taxon>
        <taxon>Holophagae</taxon>
        <taxon>Acanthopleuribacterales</taxon>
        <taxon>Acanthopleuribacteraceae</taxon>
        <taxon>Acanthopleuribacter</taxon>
    </lineage>
</organism>
<dbReference type="InterPro" id="IPR001638">
    <property type="entry name" value="Solute-binding_3/MltF_N"/>
</dbReference>
<sequence length="484" mass="54650">MKAQLVPTLLIGLLLLAACTRDQSGDAIAAAPADPVPALPPRDLETIRAKRELRILITPNHTNFMIAGDRPRGFEYELFRQYERRLNKGYTRRDIHLTAIFIPVEGNELLPRLLAGEGDIAAGMLTITPGRLHLADFTDPILADVRQIVVGHQQAGDFATLEALAGRAFYVKANSGYLPSLRRLNHDLETAGLVPVTIDTLEGLETEDILELINAGGGHLTVVDDYMAELWAQVMPNLKRYPHLVLDEGGEIGWAVRKENPSLLADLNAFIAKNRKGTRMGNVLFKRYYGSKRWITNPFRKVKRADLEKAISLFKKYGAMYETDWRMIAALAYQESKFDNTRVSRAGAVGLMQIKPSTAADPQVGIENIREMENNVHAGVRYLVFIQGRYFKEDAISTADRLYFAMAAYNAGPARVQKLRRRAKAMKLDPNRWFGHVEKAALKDIGQETVRYVANIRKYHLMFREGDTLLTQREHKKRELLRTE</sequence>
<proteinExistence type="predicted"/>